<dbReference type="Gene3D" id="3.90.1750.20">
    <property type="entry name" value="Putative Large Serine Recombinase, Chain B, Domain 2"/>
    <property type="match status" value="1"/>
</dbReference>
<reference evidence="2 3" key="1">
    <citation type="submission" date="2024-09" db="EMBL/GenBank/DDBJ databases">
        <authorList>
            <person name="Sun Q."/>
            <person name="Mori K."/>
        </authorList>
    </citation>
    <scope>NUCLEOTIDE SEQUENCE [LARGE SCALE GENOMIC DNA]</scope>
    <source>
        <strain evidence="2 3">CECT 8726</strain>
    </source>
</reference>
<dbReference type="PROSITE" id="PS51737">
    <property type="entry name" value="RECOMBINASE_DNA_BIND"/>
    <property type="match status" value="1"/>
</dbReference>
<feature type="domain" description="Recombinase" evidence="1">
    <location>
        <begin position="1"/>
        <end position="80"/>
    </location>
</feature>
<dbReference type="Pfam" id="PF07508">
    <property type="entry name" value="Recombinase"/>
    <property type="match status" value="1"/>
</dbReference>
<dbReference type="InterPro" id="IPR038109">
    <property type="entry name" value="DNA_bind_recomb_sf"/>
</dbReference>
<gene>
    <name evidence="2" type="ORF">ACFFUT_06925</name>
</gene>
<evidence type="ECO:0000259" key="1">
    <source>
        <dbReference type="PROSITE" id="PS51737"/>
    </source>
</evidence>
<dbReference type="RefSeq" id="WP_377608524.1">
    <property type="nucleotide sequence ID" value="NZ_JBHMEA010000023.1"/>
</dbReference>
<evidence type="ECO:0000313" key="2">
    <source>
        <dbReference type="EMBL" id="MFB9231515.1"/>
    </source>
</evidence>
<accession>A0ABV5JEG6</accession>
<comment type="caution">
    <text evidence="2">The sequence shown here is derived from an EMBL/GenBank/DDBJ whole genome shotgun (WGS) entry which is preliminary data.</text>
</comment>
<keyword evidence="3" id="KW-1185">Reference proteome</keyword>
<organism evidence="2 3">
    <name type="scientific">Pseudohalocynthiibacter aestuariivivens</name>
    <dbReference type="NCBI Taxonomy" id="1591409"/>
    <lineage>
        <taxon>Bacteria</taxon>
        <taxon>Pseudomonadati</taxon>
        <taxon>Pseudomonadota</taxon>
        <taxon>Alphaproteobacteria</taxon>
        <taxon>Rhodobacterales</taxon>
        <taxon>Paracoccaceae</taxon>
        <taxon>Pseudohalocynthiibacter</taxon>
    </lineage>
</organism>
<name>A0ABV5JEG6_9RHOB</name>
<protein>
    <submittedName>
        <fullName evidence="2">Recombinase family protein</fullName>
    </submittedName>
</protein>
<proteinExistence type="predicted"/>
<dbReference type="EMBL" id="JBHMEA010000023">
    <property type="protein sequence ID" value="MFB9231515.1"/>
    <property type="molecule type" value="Genomic_DNA"/>
</dbReference>
<dbReference type="Proteomes" id="UP001589683">
    <property type="component" value="Unassembled WGS sequence"/>
</dbReference>
<dbReference type="InterPro" id="IPR011109">
    <property type="entry name" value="DNA_bind_recombinase_dom"/>
</dbReference>
<sequence length="152" mass="17200">MAERLNELGVVSKRRTDRHGRVTGGAAFSHGALYNILRNPIYIGKTRHKEDLHEGLHEAIIDDATWQLVRTQLADHGGKTISSVRRSASCLLDGVLFDSKDRAMHTTYASKSVHQDGTFRTKRYGITHCHCMVQRTNPGWNVCLRKNLSAWF</sequence>
<evidence type="ECO:0000313" key="3">
    <source>
        <dbReference type="Proteomes" id="UP001589683"/>
    </source>
</evidence>